<reference evidence="1" key="1">
    <citation type="submission" date="2019-07" db="EMBL/GenBank/DDBJ databases">
        <authorList>
            <person name="Weber M."/>
            <person name="Kostadinov I."/>
            <person name="Kostadinov D I."/>
        </authorList>
    </citation>
    <scope>NUCLEOTIDE SEQUENCE</scope>
    <source>
        <strain evidence="1">Gfbio:sag-sample-m06:053724c1-46a9-4a36-b237-ea2bf867836b</strain>
    </source>
</reference>
<dbReference type="AlphaFoldDB" id="A0A7D9D1S9"/>
<name>A0A7D9D1S9_9GAMM</name>
<dbReference type="EMBL" id="LR633967">
    <property type="protein sequence ID" value="VUX55701.1"/>
    <property type="molecule type" value="Genomic_DNA"/>
</dbReference>
<proteinExistence type="predicted"/>
<organism evidence="1">
    <name type="scientific">uncultured Woeseiaceae bacterium</name>
    <dbReference type="NCBI Taxonomy" id="1983305"/>
    <lineage>
        <taxon>Bacteria</taxon>
        <taxon>Pseudomonadati</taxon>
        <taxon>Pseudomonadota</taxon>
        <taxon>Gammaproteobacteria</taxon>
        <taxon>Woeseiales</taxon>
        <taxon>Woeseiaceae</taxon>
        <taxon>environmental samples</taxon>
    </lineage>
</organism>
<gene>
    <name evidence="1" type="ORF">JTBM06_V1_80025</name>
</gene>
<evidence type="ECO:0000313" key="1">
    <source>
        <dbReference type="EMBL" id="VUX55701.1"/>
    </source>
</evidence>
<protein>
    <submittedName>
        <fullName evidence="1">Uncharacterized protein</fullName>
    </submittedName>
</protein>
<sequence length="447" mass="48954">MILCGPALAGEIPGLPAGLPPFIERDVELNFGNDFLGRGGSTDDFRTQQTILMARFGERWMVLLDHSILTLSEGLAPGRIDQLSASVGYFLISGGDETLKNSVAIGAGLRSSGAFNGEAMQNGFHRLVDSHVVNLPYTGVDKTAATVWIDAEHYKQFHEPSGSGTFGDWRAGYWFRANSLLTTDGQWDASAAAYIVASRNVIDVWFGLRRDFRTGYDDPVLRETAVAEDDLAVVLGARFGALVLETVQQINNEASYGQIRLVSSGYRSNRQSDAPTRYGIEFGFLLPDVQVQLSGRIRTGWDSTFGPLWPSFIVADLRYGQPQFGNITAAYVQSEQIGLGLEWSRSRTNNWITWYGTFGAGWRSEQLVGDGELTGEKSAAVSRTVLTLASGLRFDAAELGSHWRLRIQTGISAWLPVSDADVTFAGEQFNIQNPTVGLFLGMTFESF</sequence>
<accession>A0A7D9D1S9</accession>